<dbReference type="EMBL" id="JACXAA010000003">
    <property type="protein sequence ID" value="MBD2753198.1"/>
    <property type="molecule type" value="Genomic_DNA"/>
</dbReference>
<proteinExistence type="predicted"/>
<reference evidence="2" key="1">
    <citation type="submission" date="2020-09" db="EMBL/GenBank/DDBJ databases">
        <authorList>
            <person name="Kim M.K."/>
        </authorList>
    </citation>
    <scope>NUCLEOTIDE SEQUENCE</scope>
    <source>
        <strain evidence="2">BT704</strain>
    </source>
</reference>
<evidence type="ECO:0000313" key="2">
    <source>
        <dbReference type="EMBL" id="MBD2753198.1"/>
    </source>
</evidence>
<protein>
    <submittedName>
        <fullName evidence="2">LysM peptidoglycan-binding domain-containing protein</fullName>
    </submittedName>
</protein>
<name>A0A927B0Q5_9BACT</name>
<dbReference type="Pfam" id="PF19266">
    <property type="entry name" value="CIS_tube"/>
    <property type="match status" value="1"/>
</dbReference>
<accession>A0A927B0Q5</accession>
<dbReference type="Proteomes" id="UP000653797">
    <property type="component" value="Unassembled WGS sequence"/>
</dbReference>
<sequence length="239" mass="27049">MAETKKVGTSNVTPVVIQAFNDKKLQSQTGKFTLPINPENYAMSYKVEVDQSGGHGNSGSDIKYKKTPPEQLKLEFIFDNTGTVMGNTLDGTPVQEQVRNFMTVTYHVDGESHKPHYLKVMWGDNLMTGDVQGFNCMLTQLDVNYTLFARTGEPLRAKLTAQFTNYVEQEARLQNRQDHRSPDLTHVRTVEFGDRLPLMTQKIYDDQSYYLKVAKANGLTSFRRLKTGANLVFPPIQES</sequence>
<evidence type="ECO:0000259" key="1">
    <source>
        <dbReference type="Pfam" id="PF19266"/>
    </source>
</evidence>
<evidence type="ECO:0000313" key="3">
    <source>
        <dbReference type="Proteomes" id="UP000653797"/>
    </source>
</evidence>
<gene>
    <name evidence="2" type="ORF">IC230_09890</name>
</gene>
<dbReference type="AlphaFoldDB" id="A0A927B0Q5"/>
<feature type="domain" description="Contractile injection system tube protein N-terminal" evidence="1">
    <location>
        <begin position="15"/>
        <end position="172"/>
    </location>
</feature>
<keyword evidence="3" id="KW-1185">Reference proteome</keyword>
<dbReference type="InterPro" id="IPR045361">
    <property type="entry name" value="CIS_tube_prot_N"/>
</dbReference>
<dbReference type="RefSeq" id="WP_191038828.1">
    <property type="nucleotide sequence ID" value="NZ_JACXAA010000003.1"/>
</dbReference>
<comment type="caution">
    <text evidence="2">The sequence shown here is derived from an EMBL/GenBank/DDBJ whole genome shotgun (WGS) entry which is preliminary data.</text>
</comment>
<organism evidence="2 3">
    <name type="scientific">Spirosoma validum</name>
    <dbReference type="NCBI Taxonomy" id="2771355"/>
    <lineage>
        <taxon>Bacteria</taxon>
        <taxon>Pseudomonadati</taxon>
        <taxon>Bacteroidota</taxon>
        <taxon>Cytophagia</taxon>
        <taxon>Cytophagales</taxon>
        <taxon>Cytophagaceae</taxon>
        <taxon>Spirosoma</taxon>
    </lineage>
</organism>